<evidence type="ECO:0000313" key="2">
    <source>
        <dbReference type="EnsemblMetazoa" id="AQUA015313-PA"/>
    </source>
</evidence>
<organism evidence="2 3">
    <name type="scientific">Anopheles quadriannulatus</name>
    <name type="common">Mosquito</name>
    <dbReference type="NCBI Taxonomy" id="34691"/>
    <lineage>
        <taxon>Eukaryota</taxon>
        <taxon>Metazoa</taxon>
        <taxon>Ecdysozoa</taxon>
        <taxon>Arthropoda</taxon>
        <taxon>Hexapoda</taxon>
        <taxon>Insecta</taxon>
        <taxon>Pterygota</taxon>
        <taxon>Neoptera</taxon>
        <taxon>Endopterygota</taxon>
        <taxon>Diptera</taxon>
        <taxon>Nematocera</taxon>
        <taxon>Culicoidea</taxon>
        <taxon>Culicidae</taxon>
        <taxon>Anophelinae</taxon>
        <taxon>Anopheles</taxon>
    </lineage>
</organism>
<sequence>MLGAWNKPNEISNLHARRRR</sequence>
<dbReference type="AlphaFoldDB" id="A0A182XU32"/>
<dbReference type="EnsemblMetazoa" id="AQUA015313-RA">
    <property type="protein sequence ID" value="AQUA015313-PA"/>
    <property type="gene ID" value="AQUA015313"/>
</dbReference>
<reference evidence="2" key="1">
    <citation type="submission" date="2020-05" db="UniProtKB">
        <authorList>
            <consortium name="EnsemblMetazoa"/>
        </authorList>
    </citation>
    <scope>IDENTIFICATION</scope>
    <source>
        <strain evidence="2">SANGQUA</strain>
    </source>
</reference>
<name>A0A182XU32_ANOQN</name>
<evidence type="ECO:0000313" key="3">
    <source>
        <dbReference type="Proteomes" id="UP000076407"/>
    </source>
</evidence>
<dbReference type="VEuPathDB" id="VectorBase:AQUA015313"/>
<keyword evidence="3" id="KW-1185">Reference proteome</keyword>
<proteinExistence type="predicted"/>
<protein>
    <submittedName>
        <fullName evidence="2">Uncharacterized protein</fullName>
    </submittedName>
</protein>
<feature type="region of interest" description="Disordered" evidence="1">
    <location>
        <begin position="1"/>
        <end position="20"/>
    </location>
</feature>
<dbReference type="Proteomes" id="UP000076407">
    <property type="component" value="Unassembled WGS sequence"/>
</dbReference>
<evidence type="ECO:0000256" key="1">
    <source>
        <dbReference type="SAM" id="MobiDB-lite"/>
    </source>
</evidence>
<accession>A0A182XU32</accession>